<protein>
    <submittedName>
        <fullName evidence="2">Uncharacterized protein</fullName>
    </submittedName>
</protein>
<evidence type="ECO:0000256" key="1">
    <source>
        <dbReference type="SAM" id="Phobius"/>
    </source>
</evidence>
<gene>
    <name evidence="2" type="ORF">PU630_01570</name>
</gene>
<evidence type="ECO:0000313" key="3">
    <source>
        <dbReference type="Proteomes" id="UP001214553"/>
    </source>
</evidence>
<dbReference type="Proteomes" id="UP001214553">
    <property type="component" value="Chromosome"/>
</dbReference>
<accession>A0ABY8C1Q0</accession>
<evidence type="ECO:0000313" key="2">
    <source>
        <dbReference type="EMBL" id="WEG09277.1"/>
    </source>
</evidence>
<dbReference type="EMBL" id="CP119108">
    <property type="protein sequence ID" value="WEG09277.1"/>
    <property type="molecule type" value="Genomic_DNA"/>
</dbReference>
<keyword evidence="1" id="KW-1133">Transmembrane helix</keyword>
<feature type="transmembrane region" description="Helical" evidence="1">
    <location>
        <begin position="21"/>
        <end position="45"/>
    </location>
</feature>
<name>A0ABY8C1Q0_9MICO</name>
<dbReference type="RefSeq" id="WP_275278601.1">
    <property type="nucleotide sequence ID" value="NZ_CP119108.1"/>
</dbReference>
<feature type="transmembrane region" description="Helical" evidence="1">
    <location>
        <begin position="51"/>
        <end position="75"/>
    </location>
</feature>
<keyword evidence="3" id="KW-1185">Reference proteome</keyword>
<keyword evidence="1" id="KW-0812">Transmembrane</keyword>
<keyword evidence="1" id="KW-0472">Membrane</keyword>
<sequence length="102" mass="12092">MPSYRSVRLVRLWMLRARRRAQLWAAPLWRLNTWMILGAAAVVGFEGLEALLGTFLMAPELLPFMLLALALYWVFRERIVGGVRRLRVRLRAYRRLRRIRGL</sequence>
<reference evidence="2 3" key="1">
    <citation type="submission" date="2023-03" db="EMBL/GenBank/DDBJ databases">
        <title>Genome sequence of Microbacterium sp. KACC 23027.</title>
        <authorList>
            <person name="Kim S."/>
            <person name="Heo J."/>
            <person name="Kwon S.-W."/>
        </authorList>
    </citation>
    <scope>NUCLEOTIDE SEQUENCE [LARGE SCALE GENOMIC DNA]</scope>
    <source>
        <strain evidence="2 3">KACC 23027</strain>
    </source>
</reference>
<proteinExistence type="predicted"/>
<organism evidence="2 3">
    <name type="scientific">Microbacterium horticulturae</name>
    <dbReference type="NCBI Taxonomy" id="3028316"/>
    <lineage>
        <taxon>Bacteria</taxon>
        <taxon>Bacillati</taxon>
        <taxon>Actinomycetota</taxon>
        <taxon>Actinomycetes</taxon>
        <taxon>Micrococcales</taxon>
        <taxon>Microbacteriaceae</taxon>
        <taxon>Microbacterium</taxon>
    </lineage>
</organism>